<reference evidence="1 2" key="1">
    <citation type="journal article" date="2017" name="Front. Microbiol.">
        <title>Genomics reveals a unique clone of Burkholderia cenocepacia harbouring an actively excising novel genomic island.</title>
        <authorList>
            <person name="Patil P."/>
            <person name="Mali S."/>
            <person name="Midha S."/>
            <person name="Gautam V."/>
            <person name="Dash L."/>
            <person name="Kumar S."/>
            <person name="Shastri J."/>
            <person name="Singhal L."/>
            <person name="Patil P.B."/>
        </authorList>
    </citation>
    <scope>NUCLEOTIDE SEQUENCE [LARGE SCALE GENOMIC DNA]</scope>
    <source>
        <strain evidence="1 2">BC-19</strain>
    </source>
</reference>
<accession>A0ABD4U701</accession>
<dbReference type="Proteomes" id="UP000191686">
    <property type="component" value="Unassembled WGS sequence"/>
</dbReference>
<dbReference type="RefSeq" id="WP_077175858.1">
    <property type="nucleotide sequence ID" value="NZ_CAJPCK010000015.1"/>
</dbReference>
<gene>
    <name evidence="1" type="ORF">UE95_001510</name>
</gene>
<organism evidence="1 2">
    <name type="scientific">Burkholderia cenocepacia</name>
    <dbReference type="NCBI Taxonomy" id="95486"/>
    <lineage>
        <taxon>Bacteria</taxon>
        <taxon>Pseudomonadati</taxon>
        <taxon>Pseudomonadota</taxon>
        <taxon>Betaproteobacteria</taxon>
        <taxon>Burkholderiales</taxon>
        <taxon>Burkholderiaceae</taxon>
        <taxon>Burkholderia</taxon>
        <taxon>Burkholderia cepacia complex</taxon>
    </lineage>
</organism>
<protein>
    <submittedName>
        <fullName evidence="1">3-phosphoglycerate dehydrogenase</fullName>
    </submittedName>
</protein>
<dbReference type="GeneID" id="56562488"/>
<reference evidence="1 2" key="2">
    <citation type="journal article" date="2017" name="Front. Microbiol.">
        <title>Genomics Reveals a Unique Clone of Burkholderia cenocepacia Harboring an Actively Excising Novel Genomic Island.</title>
        <authorList>
            <person name="Patil P.P."/>
            <person name="Mali S."/>
            <person name="Midha S."/>
            <person name="Gautam V."/>
            <person name="Dash L."/>
            <person name="Kumar S."/>
            <person name="Shastri J."/>
            <person name="Singhal L."/>
            <person name="Patil P.B."/>
        </authorList>
    </citation>
    <scope>NUCLEOTIDE SEQUENCE [LARGE SCALE GENOMIC DNA]</scope>
    <source>
        <strain evidence="1 2">BC-19</strain>
    </source>
</reference>
<proteinExistence type="predicted"/>
<evidence type="ECO:0000313" key="2">
    <source>
        <dbReference type="Proteomes" id="UP000191686"/>
    </source>
</evidence>
<sequence length="113" mass="12604">MDITILDDHFDTLCALPSFRKPDAQPIHVVHPKASEREAASLEPLIDDLLEWIGPAARPYDEVIDAWRTSCPRLPVWEEACARGYVVRRHTPGGVAEVAVTPAGRARLRARRA</sequence>
<name>A0ABD4U701_9BURK</name>
<comment type="caution">
    <text evidence="1">The sequence shown here is derived from an EMBL/GenBank/DDBJ whole genome shotgun (WGS) entry which is preliminary data.</text>
</comment>
<evidence type="ECO:0000313" key="1">
    <source>
        <dbReference type="EMBL" id="MCW3709949.1"/>
    </source>
</evidence>
<dbReference type="AlphaFoldDB" id="A0ABD4U701"/>
<dbReference type="EMBL" id="JYMX02000001">
    <property type="protein sequence ID" value="MCW3709949.1"/>
    <property type="molecule type" value="Genomic_DNA"/>
</dbReference>